<accession>A0A2N6Q6Z0</accession>
<reference evidence="1 2" key="1">
    <citation type="submission" date="2017-09" db="EMBL/GenBank/DDBJ databases">
        <title>Bacterial strain isolated from the female urinary microbiota.</title>
        <authorList>
            <person name="Thomas-White K."/>
            <person name="Kumar N."/>
            <person name="Forster S."/>
            <person name="Putonti C."/>
            <person name="Lawley T."/>
            <person name="Wolfe A.J."/>
        </authorList>
    </citation>
    <scope>NUCLEOTIDE SEQUENCE [LARGE SCALE GENOMIC DNA]</scope>
    <source>
        <strain evidence="1 2">UMB0818</strain>
    </source>
</reference>
<dbReference type="EMBL" id="PNGI01000006">
    <property type="protein sequence ID" value="PMC10764.1"/>
    <property type="molecule type" value="Genomic_DNA"/>
</dbReference>
<comment type="caution">
    <text evidence="1">The sequence shown here is derived from an EMBL/GenBank/DDBJ whole genome shotgun (WGS) entry which is preliminary data.</text>
</comment>
<evidence type="ECO:0000313" key="1">
    <source>
        <dbReference type="EMBL" id="PMC10764.1"/>
    </source>
</evidence>
<protein>
    <recommendedName>
        <fullName evidence="3">Lipoprotein</fullName>
    </recommendedName>
</protein>
<name>A0A2N6Q6Z0_9BACT</name>
<organism evidence="1 2">
    <name type="scientific">Hoylesella timonensis</name>
    <dbReference type="NCBI Taxonomy" id="386414"/>
    <lineage>
        <taxon>Bacteria</taxon>
        <taxon>Pseudomonadati</taxon>
        <taxon>Bacteroidota</taxon>
        <taxon>Bacteroidia</taxon>
        <taxon>Bacteroidales</taxon>
        <taxon>Prevotellaceae</taxon>
        <taxon>Hoylesella</taxon>
    </lineage>
</organism>
<dbReference type="Proteomes" id="UP000235661">
    <property type="component" value="Unassembled WGS sequence"/>
</dbReference>
<evidence type="ECO:0000313" key="2">
    <source>
        <dbReference type="Proteomes" id="UP000235661"/>
    </source>
</evidence>
<dbReference type="PROSITE" id="PS51257">
    <property type="entry name" value="PROKAR_LIPOPROTEIN"/>
    <property type="match status" value="1"/>
</dbReference>
<gene>
    <name evidence="1" type="ORF">CJ232_04190</name>
</gene>
<proteinExistence type="predicted"/>
<dbReference type="AlphaFoldDB" id="A0A2N6Q6Z0"/>
<evidence type="ECO:0008006" key="3">
    <source>
        <dbReference type="Google" id="ProtNLM"/>
    </source>
</evidence>
<sequence length="107" mass="12449">MNKILLTFILLAALSGCKPKPFKGFLVCKEYIQGHMDNDSVKSIQEAYMYVPVVPRIHTPKYIPSEWIFYVANKDCVLRFNVDSLTYIKHRVGERIVMNNKKINLNK</sequence>